<evidence type="ECO:0000256" key="2">
    <source>
        <dbReference type="ARBA" id="ARBA00012438"/>
    </source>
</evidence>
<dbReference type="RefSeq" id="WP_126820174.1">
    <property type="nucleotide sequence ID" value="NZ_PIPS01000003.1"/>
</dbReference>
<dbReference type="Pfam" id="PF01627">
    <property type="entry name" value="Hpt"/>
    <property type="match status" value="1"/>
</dbReference>
<comment type="catalytic activity">
    <reaction evidence="1">
        <text>ATP + protein L-histidine = ADP + protein N-phospho-L-histidine.</text>
        <dbReference type="EC" id="2.7.13.3"/>
    </reaction>
</comment>
<dbReference type="PANTHER" id="PTHR43395:SF10">
    <property type="entry name" value="CHEMOTAXIS PROTEIN CHEA"/>
    <property type="match status" value="1"/>
</dbReference>
<dbReference type="CDD" id="cd16916">
    <property type="entry name" value="HATPase_CheA-like"/>
    <property type="match status" value="1"/>
</dbReference>
<comment type="caution">
    <text evidence="16">The sequence shown here is derived from an EMBL/GenBank/DDBJ whole genome shotgun (WGS) entry which is preliminary data.</text>
</comment>
<keyword evidence="8" id="KW-0418">Kinase</keyword>
<dbReference type="InterPro" id="IPR036641">
    <property type="entry name" value="HPT_dom_sf"/>
</dbReference>
<evidence type="ECO:0000313" key="17">
    <source>
        <dbReference type="Proteomes" id="UP000286680"/>
    </source>
</evidence>
<organism evidence="16 17">
    <name type="scientific">Idiomarina aquatica</name>
    <dbReference type="NCBI Taxonomy" id="1327752"/>
    <lineage>
        <taxon>Bacteria</taxon>
        <taxon>Pseudomonadati</taxon>
        <taxon>Pseudomonadota</taxon>
        <taxon>Gammaproteobacteria</taxon>
        <taxon>Alteromonadales</taxon>
        <taxon>Idiomarinaceae</taxon>
        <taxon>Idiomarina</taxon>
    </lineage>
</organism>
<dbReference type="Pfam" id="PF02518">
    <property type="entry name" value="HATPase_c"/>
    <property type="match status" value="1"/>
</dbReference>
<dbReference type="PROSITE" id="PS50894">
    <property type="entry name" value="HPT"/>
    <property type="match status" value="1"/>
</dbReference>
<dbReference type="InterPro" id="IPR051315">
    <property type="entry name" value="Bact_Chemotaxis_CheA"/>
</dbReference>
<dbReference type="Gene3D" id="1.10.287.560">
    <property type="entry name" value="Histidine kinase CheA-like, homodimeric domain"/>
    <property type="match status" value="1"/>
</dbReference>
<dbReference type="InterPro" id="IPR003594">
    <property type="entry name" value="HATPase_dom"/>
</dbReference>
<evidence type="ECO:0000256" key="1">
    <source>
        <dbReference type="ARBA" id="ARBA00000085"/>
    </source>
</evidence>
<evidence type="ECO:0000256" key="12">
    <source>
        <dbReference type="PROSITE-ProRule" id="PRU00110"/>
    </source>
</evidence>
<dbReference type="Gene3D" id="1.20.120.160">
    <property type="entry name" value="HPT domain"/>
    <property type="match status" value="1"/>
</dbReference>
<evidence type="ECO:0000259" key="15">
    <source>
        <dbReference type="PROSITE" id="PS50894"/>
    </source>
</evidence>
<dbReference type="InterPro" id="IPR002545">
    <property type="entry name" value="CheW-lke_dom"/>
</dbReference>
<dbReference type="InterPro" id="IPR036097">
    <property type="entry name" value="HisK_dim/P_sf"/>
</dbReference>
<dbReference type="InterPro" id="IPR004105">
    <property type="entry name" value="CheA-like_dim"/>
</dbReference>
<dbReference type="SUPFAM" id="SSF50341">
    <property type="entry name" value="CheW-like"/>
    <property type="match status" value="1"/>
</dbReference>
<evidence type="ECO:0000256" key="3">
    <source>
        <dbReference type="ARBA" id="ARBA00021495"/>
    </source>
</evidence>
<dbReference type="PRINTS" id="PR00344">
    <property type="entry name" value="BCTRLSENSOR"/>
</dbReference>
<dbReference type="SUPFAM" id="SSF47384">
    <property type="entry name" value="Homodimeric domain of signal transducing histidine kinase"/>
    <property type="match status" value="1"/>
</dbReference>
<dbReference type="InterPro" id="IPR036061">
    <property type="entry name" value="CheW-like_dom_sf"/>
</dbReference>
<dbReference type="InterPro" id="IPR037006">
    <property type="entry name" value="CheA-like_homodim_sf"/>
</dbReference>
<dbReference type="GO" id="GO:0005737">
    <property type="term" value="C:cytoplasm"/>
    <property type="evidence" value="ECO:0007669"/>
    <property type="project" value="InterPro"/>
</dbReference>
<evidence type="ECO:0000256" key="4">
    <source>
        <dbReference type="ARBA" id="ARBA00022500"/>
    </source>
</evidence>
<evidence type="ECO:0000259" key="14">
    <source>
        <dbReference type="PROSITE" id="PS50851"/>
    </source>
</evidence>
<evidence type="ECO:0000256" key="10">
    <source>
        <dbReference type="ARBA" id="ARBA00023012"/>
    </source>
</evidence>
<dbReference type="SUPFAM" id="SSF55874">
    <property type="entry name" value="ATPase domain of HSP90 chaperone/DNA topoisomerase II/histidine kinase"/>
    <property type="match status" value="1"/>
</dbReference>
<dbReference type="SMART" id="SM00260">
    <property type="entry name" value="CheW"/>
    <property type="match status" value="1"/>
</dbReference>
<dbReference type="AlphaFoldDB" id="A0AA94EE47"/>
<evidence type="ECO:0000256" key="7">
    <source>
        <dbReference type="ARBA" id="ARBA00022741"/>
    </source>
</evidence>
<dbReference type="Gene3D" id="3.30.565.10">
    <property type="entry name" value="Histidine kinase-like ATPase, C-terminal domain"/>
    <property type="match status" value="1"/>
</dbReference>
<name>A0AA94EE47_9GAMM</name>
<keyword evidence="10" id="KW-0902">Two-component regulatory system</keyword>
<dbReference type="SMART" id="SM00387">
    <property type="entry name" value="HATPase_c"/>
    <property type="match status" value="1"/>
</dbReference>
<keyword evidence="17" id="KW-1185">Reference proteome</keyword>
<sequence length="690" mass="75790">MSIDPVIIFKEEAYEHLENLENALLVLEESPRDAEQIAAAFRAMHTIKGSAGMVGFDHLSYFTHHIESFFERVRSGELMLNDEHIRATLLAKDHIELLLEKTPPSKESMAVSETLIQQFRRWADLPTEGSPAKSTAATSANTETEQRILKITIKPSKECFKDGFDLLPVMRELSALGSCHSSAHFNKTLTFDSADDYRDIDIFDCHFFLTVLLATEASQSSIDDVFLFVADDWSISTEELDPDEAYRLGDLLLAEGAINQQQLDSILQQQPKLGEVLSGSGAAAQEDVEQALEQQKFLRSQQETQQSRSVPSIKVPQPKLDALMDKVGELVTLQSFLEQKARELNDEGLNTIAETLMQLSSDLRETVFDIRMLPIGTLFGRFRRVVRDLSHELGKNIQFVTEGAETELDKVMLDKLGDPLIHLLRNSLDHGIEKPEQRAANGKPEQATITLSAAHNQGQILIKVKDDGAGINTQKVRQKAIEKGLISATDELTENQIHQLIFEAGFSTADKVSDVSGRGVGMDVVRTSIDSLQGKVHIKSDAGLGTEIQILLPMTLAIIDGLLVNVAGESFVIPLNIVNECIETYASEKCVERDTTLVKHRGALVPCVSLRKMFSLAGTAPAIEQSVIVKVGEETGAITVDEVVGQFQTVIKSLGQLYRGVSGVMGATVLGDGSIAMVLDVSELLESIQS</sequence>
<dbReference type="SUPFAM" id="SSF47226">
    <property type="entry name" value="Histidine-containing phosphotransfer domain, HPT domain"/>
    <property type="match status" value="1"/>
</dbReference>
<dbReference type="EMBL" id="PIPS01000003">
    <property type="protein sequence ID" value="RUO42446.1"/>
    <property type="molecule type" value="Genomic_DNA"/>
</dbReference>
<evidence type="ECO:0000256" key="11">
    <source>
        <dbReference type="ARBA" id="ARBA00035100"/>
    </source>
</evidence>
<keyword evidence="5 12" id="KW-0597">Phosphoprotein</keyword>
<dbReference type="GO" id="GO:0000155">
    <property type="term" value="F:phosphorelay sensor kinase activity"/>
    <property type="evidence" value="ECO:0007669"/>
    <property type="project" value="InterPro"/>
</dbReference>
<accession>A0AA94EE47</accession>
<keyword evidence="9" id="KW-0067">ATP-binding</keyword>
<dbReference type="GO" id="GO:0005524">
    <property type="term" value="F:ATP binding"/>
    <property type="evidence" value="ECO:0007669"/>
    <property type="project" value="UniProtKB-KW"/>
</dbReference>
<feature type="domain" description="HPt" evidence="15">
    <location>
        <begin position="1"/>
        <end position="102"/>
    </location>
</feature>
<dbReference type="SMART" id="SM00073">
    <property type="entry name" value="HPT"/>
    <property type="match status" value="1"/>
</dbReference>
<dbReference type="Proteomes" id="UP000286680">
    <property type="component" value="Unassembled WGS sequence"/>
</dbReference>
<proteinExistence type="predicted"/>
<dbReference type="Pfam" id="PF01584">
    <property type="entry name" value="CheW"/>
    <property type="match status" value="1"/>
</dbReference>
<dbReference type="EC" id="2.7.13.3" evidence="2"/>
<evidence type="ECO:0000256" key="5">
    <source>
        <dbReference type="ARBA" id="ARBA00022553"/>
    </source>
</evidence>
<evidence type="ECO:0000256" key="8">
    <source>
        <dbReference type="ARBA" id="ARBA00022777"/>
    </source>
</evidence>
<evidence type="ECO:0000313" key="16">
    <source>
        <dbReference type="EMBL" id="RUO42446.1"/>
    </source>
</evidence>
<dbReference type="InterPro" id="IPR004358">
    <property type="entry name" value="Sig_transdc_His_kin-like_C"/>
</dbReference>
<dbReference type="InterPro" id="IPR036890">
    <property type="entry name" value="HATPase_C_sf"/>
</dbReference>
<dbReference type="PANTHER" id="PTHR43395">
    <property type="entry name" value="SENSOR HISTIDINE KINASE CHEA"/>
    <property type="match status" value="1"/>
</dbReference>
<dbReference type="CDD" id="cd00731">
    <property type="entry name" value="CheA_reg"/>
    <property type="match status" value="1"/>
</dbReference>
<feature type="domain" description="CheW-like" evidence="14">
    <location>
        <begin position="558"/>
        <end position="690"/>
    </location>
</feature>
<evidence type="ECO:0000259" key="13">
    <source>
        <dbReference type="PROSITE" id="PS50109"/>
    </source>
</evidence>
<protein>
    <recommendedName>
        <fullName evidence="3">Chemotaxis protein CheA</fullName>
        <ecNumber evidence="2">2.7.13.3</ecNumber>
    </recommendedName>
</protein>
<dbReference type="PROSITE" id="PS50851">
    <property type="entry name" value="CHEW"/>
    <property type="match status" value="1"/>
</dbReference>
<reference evidence="17" key="1">
    <citation type="journal article" date="2018" name="Front. Microbiol.">
        <title>Genome-Based Analysis Reveals the Taxonomy and Diversity of the Family Idiomarinaceae.</title>
        <authorList>
            <person name="Liu Y."/>
            <person name="Lai Q."/>
            <person name="Shao Z."/>
        </authorList>
    </citation>
    <scope>NUCLEOTIDE SEQUENCE [LARGE SCALE GENOMIC DNA]</scope>
    <source>
        <strain evidence="17">SN-14</strain>
    </source>
</reference>
<keyword evidence="4" id="KW-0145">Chemotaxis</keyword>
<evidence type="ECO:0000256" key="6">
    <source>
        <dbReference type="ARBA" id="ARBA00022679"/>
    </source>
</evidence>
<feature type="domain" description="Histidine kinase" evidence="13">
    <location>
        <begin position="353"/>
        <end position="556"/>
    </location>
</feature>
<keyword evidence="6" id="KW-0808">Transferase</keyword>
<gene>
    <name evidence="16" type="ORF">CWE23_10135</name>
</gene>
<comment type="function">
    <text evidence="11">Involved in the transmission of sensory signals from the chemoreceptors to the flagellar motors. CheA is autophosphorylated; it can transfer its phosphate group to either CheB or CheY.</text>
</comment>
<dbReference type="PROSITE" id="PS50109">
    <property type="entry name" value="HIS_KIN"/>
    <property type="match status" value="1"/>
</dbReference>
<dbReference type="InterPro" id="IPR005467">
    <property type="entry name" value="His_kinase_dom"/>
</dbReference>
<evidence type="ECO:0000256" key="9">
    <source>
        <dbReference type="ARBA" id="ARBA00022840"/>
    </source>
</evidence>
<dbReference type="CDD" id="cd00088">
    <property type="entry name" value="HPT"/>
    <property type="match status" value="1"/>
</dbReference>
<dbReference type="FunFam" id="3.30.565.10:FF:000016">
    <property type="entry name" value="Chemotaxis protein CheA, putative"/>
    <property type="match status" value="1"/>
</dbReference>
<keyword evidence="7" id="KW-0547">Nucleotide-binding</keyword>
<dbReference type="GO" id="GO:0006935">
    <property type="term" value="P:chemotaxis"/>
    <property type="evidence" value="ECO:0007669"/>
    <property type="project" value="UniProtKB-KW"/>
</dbReference>
<feature type="modified residue" description="Phosphohistidine" evidence="12">
    <location>
        <position position="45"/>
    </location>
</feature>
<dbReference type="Gene3D" id="2.30.30.40">
    <property type="entry name" value="SH3 Domains"/>
    <property type="match status" value="1"/>
</dbReference>
<dbReference type="Pfam" id="PF02895">
    <property type="entry name" value="H-kinase_dim"/>
    <property type="match status" value="1"/>
</dbReference>
<dbReference type="InterPro" id="IPR008207">
    <property type="entry name" value="Sig_transdc_His_kin_Hpt_dom"/>
</dbReference>
<dbReference type="SMART" id="SM01231">
    <property type="entry name" value="H-kinase_dim"/>
    <property type="match status" value="1"/>
</dbReference>